<reference evidence="3 4" key="1">
    <citation type="submission" date="2023-08" db="EMBL/GenBank/DDBJ databases">
        <authorList>
            <person name="Roldan D.M."/>
            <person name="Menes R.J."/>
        </authorList>
    </citation>
    <scope>NUCLEOTIDE SEQUENCE [LARGE SCALE GENOMIC DNA]</scope>
    <source>
        <strain evidence="3 4">CCM 2812</strain>
    </source>
</reference>
<dbReference type="RefSeq" id="WP_305747773.1">
    <property type="nucleotide sequence ID" value="NZ_JAUZEE010000001.1"/>
</dbReference>
<dbReference type="InterPro" id="IPR029058">
    <property type="entry name" value="AB_hydrolase_fold"/>
</dbReference>
<keyword evidence="1 3" id="KW-0378">Hydrolase</keyword>
<dbReference type="GO" id="GO:0016787">
    <property type="term" value="F:hydrolase activity"/>
    <property type="evidence" value="ECO:0007669"/>
    <property type="project" value="UniProtKB-KW"/>
</dbReference>
<comment type="caution">
    <text evidence="3">The sequence shown here is derived from an EMBL/GenBank/DDBJ whole genome shotgun (WGS) entry which is preliminary data.</text>
</comment>
<dbReference type="Proteomes" id="UP001235760">
    <property type="component" value="Unassembled WGS sequence"/>
</dbReference>
<evidence type="ECO:0000256" key="1">
    <source>
        <dbReference type="ARBA" id="ARBA00022801"/>
    </source>
</evidence>
<gene>
    <name evidence="3" type="ORF">Q8X39_01040</name>
</gene>
<sequence length="287" mass="31878">MPLLEGRFENQAQVDAQYNPALRIADAAAELRHHAERSALARQQLEGRLGVSYGPTRAEKLDVFPARQPGSPVFVFIHGGYWRALSAGDFSYTARGPHRRGHAAVVLDYALCPWVTIDEIVRQVRAALAWVWRHAETFNGDRERIVIAGHSAGGQLGAMALHTDWAGDYGLPVDPLRAAWLASGLYELSPLRWSYLQPLIQLDDRTIARQSPMHTVRPCATPLKLVWGDLESEEFARQSTEHAARWQAAGNRVEAEALAGLHHHSVVHALEDPDSAACDWLDRQARA</sequence>
<feature type="domain" description="BD-FAE-like" evidence="2">
    <location>
        <begin position="68"/>
        <end position="160"/>
    </location>
</feature>
<proteinExistence type="predicted"/>
<accession>A0ABT9FYA8</accession>
<dbReference type="InterPro" id="IPR050300">
    <property type="entry name" value="GDXG_lipolytic_enzyme"/>
</dbReference>
<evidence type="ECO:0000313" key="4">
    <source>
        <dbReference type="Proteomes" id="UP001235760"/>
    </source>
</evidence>
<dbReference type="PANTHER" id="PTHR48081">
    <property type="entry name" value="AB HYDROLASE SUPERFAMILY PROTEIN C4A8.06C"/>
    <property type="match status" value="1"/>
</dbReference>
<dbReference type="Pfam" id="PF20434">
    <property type="entry name" value="BD-FAE"/>
    <property type="match status" value="1"/>
</dbReference>
<dbReference type="SUPFAM" id="SSF53474">
    <property type="entry name" value="alpha/beta-Hydrolases"/>
    <property type="match status" value="1"/>
</dbReference>
<organism evidence="3 4">
    <name type="scientific">Leptothrix discophora</name>
    <dbReference type="NCBI Taxonomy" id="89"/>
    <lineage>
        <taxon>Bacteria</taxon>
        <taxon>Pseudomonadati</taxon>
        <taxon>Pseudomonadota</taxon>
        <taxon>Betaproteobacteria</taxon>
        <taxon>Burkholderiales</taxon>
        <taxon>Sphaerotilaceae</taxon>
        <taxon>Leptothrix</taxon>
    </lineage>
</organism>
<evidence type="ECO:0000313" key="3">
    <source>
        <dbReference type="EMBL" id="MDP4299209.1"/>
    </source>
</evidence>
<dbReference type="InterPro" id="IPR049492">
    <property type="entry name" value="BD-FAE-like_dom"/>
</dbReference>
<name>A0ABT9FYA8_LEPDI</name>
<evidence type="ECO:0000259" key="2">
    <source>
        <dbReference type="Pfam" id="PF20434"/>
    </source>
</evidence>
<dbReference type="Gene3D" id="3.40.50.1820">
    <property type="entry name" value="alpha/beta hydrolase"/>
    <property type="match status" value="1"/>
</dbReference>
<dbReference type="EMBL" id="JAUZEE010000001">
    <property type="protein sequence ID" value="MDP4299209.1"/>
    <property type="molecule type" value="Genomic_DNA"/>
</dbReference>
<protein>
    <submittedName>
        <fullName evidence="3">Alpha/beta hydrolase</fullName>
    </submittedName>
</protein>
<keyword evidence="4" id="KW-1185">Reference proteome</keyword>
<dbReference type="PANTHER" id="PTHR48081:SF33">
    <property type="entry name" value="KYNURENINE FORMAMIDASE"/>
    <property type="match status" value="1"/>
</dbReference>